<keyword evidence="1" id="KW-0812">Transmembrane</keyword>
<dbReference type="Proteomes" id="UP001428290">
    <property type="component" value="Unassembled WGS sequence"/>
</dbReference>
<sequence>MNILYLLHDRLQIAFMLFMIIIGIWGCFLFFTGRSITGDFWGALVIGEGLVIAEAIVGILLYIGGARPQRDIFHILYAAVAVISIPATFAFTRGRDNRFEALIYGLLGFFLMGIAIRTRTTALFAM</sequence>
<keyword evidence="3" id="KW-1185">Reference proteome</keyword>
<evidence type="ECO:0000313" key="2">
    <source>
        <dbReference type="EMBL" id="GAA5528308.1"/>
    </source>
</evidence>
<reference evidence="2 3" key="1">
    <citation type="submission" date="2024-02" db="EMBL/GenBank/DDBJ databases">
        <title>Herpetosiphon gulosus NBRC 112829.</title>
        <authorList>
            <person name="Ichikawa N."/>
            <person name="Katano-Makiyama Y."/>
            <person name="Hidaka K."/>
        </authorList>
    </citation>
    <scope>NUCLEOTIDE SEQUENCE [LARGE SCALE GENOMIC DNA]</scope>
    <source>
        <strain evidence="2 3">NBRC 112829</strain>
    </source>
</reference>
<organism evidence="2 3">
    <name type="scientific">Herpetosiphon gulosus</name>
    <dbReference type="NCBI Taxonomy" id="1973496"/>
    <lineage>
        <taxon>Bacteria</taxon>
        <taxon>Bacillati</taxon>
        <taxon>Chloroflexota</taxon>
        <taxon>Chloroflexia</taxon>
        <taxon>Herpetosiphonales</taxon>
        <taxon>Herpetosiphonaceae</taxon>
        <taxon>Herpetosiphon</taxon>
    </lineage>
</organism>
<feature type="transmembrane region" description="Helical" evidence="1">
    <location>
        <begin position="40"/>
        <end position="63"/>
    </location>
</feature>
<feature type="transmembrane region" description="Helical" evidence="1">
    <location>
        <begin position="98"/>
        <end position="116"/>
    </location>
</feature>
<proteinExistence type="predicted"/>
<keyword evidence="1" id="KW-0472">Membrane</keyword>
<evidence type="ECO:0000313" key="3">
    <source>
        <dbReference type="Proteomes" id="UP001428290"/>
    </source>
</evidence>
<keyword evidence="1" id="KW-1133">Transmembrane helix</keyword>
<dbReference type="RefSeq" id="WP_345721923.1">
    <property type="nucleotide sequence ID" value="NZ_BAABRU010000006.1"/>
</dbReference>
<evidence type="ECO:0000256" key="1">
    <source>
        <dbReference type="SAM" id="Phobius"/>
    </source>
</evidence>
<gene>
    <name evidence="2" type="ORF">Hgul01_02106</name>
</gene>
<accession>A0ABP9X181</accession>
<dbReference type="EMBL" id="BAABRU010000006">
    <property type="protein sequence ID" value="GAA5528308.1"/>
    <property type="molecule type" value="Genomic_DNA"/>
</dbReference>
<feature type="transmembrane region" description="Helical" evidence="1">
    <location>
        <begin position="75"/>
        <end position="92"/>
    </location>
</feature>
<name>A0ABP9X181_9CHLR</name>
<feature type="transmembrane region" description="Helical" evidence="1">
    <location>
        <begin position="12"/>
        <end position="34"/>
    </location>
</feature>
<protein>
    <submittedName>
        <fullName evidence="2">Uncharacterized protein</fullName>
    </submittedName>
</protein>
<comment type="caution">
    <text evidence="2">The sequence shown here is derived from an EMBL/GenBank/DDBJ whole genome shotgun (WGS) entry which is preliminary data.</text>
</comment>